<keyword evidence="1" id="KW-0813">Transport</keyword>
<dbReference type="FunFam" id="3.30.70.100:FF:000008">
    <property type="entry name" value="Copper transport protein ATOX1"/>
    <property type="match status" value="1"/>
</dbReference>
<reference evidence="13 14" key="1">
    <citation type="submission" date="2023-11" db="EMBL/GenBank/DDBJ databases">
        <title>Halocaridina rubra genome assembly.</title>
        <authorList>
            <person name="Smith C."/>
        </authorList>
    </citation>
    <scope>NUCLEOTIDE SEQUENCE [LARGE SCALE GENOMIC DNA]</scope>
    <source>
        <strain evidence="13">EP-1</strain>
        <tissue evidence="13">Whole</tissue>
    </source>
</reference>
<dbReference type="CDD" id="cd00371">
    <property type="entry name" value="HMA"/>
    <property type="match status" value="1"/>
</dbReference>
<dbReference type="PROSITE" id="PS50846">
    <property type="entry name" value="HMA_2"/>
    <property type="match status" value="1"/>
</dbReference>
<evidence type="ECO:0000256" key="8">
    <source>
        <dbReference type="ARBA" id="ARBA00038171"/>
    </source>
</evidence>
<evidence type="ECO:0000313" key="14">
    <source>
        <dbReference type="Proteomes" id="UP001381693"/>
    </source>
</evidence>
<organism evidence="13 14">
    <name type="scientific">Halocaridina rubra</name>
    <name type="common">Hawaiian red shrimp</name>
    <dbReference type="NCBI Taxonomy" id="373956"/>
    <lineage>
        <taxon>Eukaryota</taxon>
        <taxon>Metazoa</taxon>
        <taxon>Ecdysozoa</taxon>
        <taxon>Arthropoda</taxon>
        <taxon>Crustacea</taxon>
        <taxon>Multicrustacea</taxon>
        <taxon>Malacostraca</taxon>
        <taxon>Eumalacostraca</taxon>
        <taxon>Eucarida</taxon>
        <taxon>Decapoda</taxon>
        <taxon>Pleocyemata</taxon>
        <taxon>Caridea</taxon>
        <taxon>Atyoidea</taxon>
        <taxon>Atyidae</taxon>
        <taxon>Halocaridina</taxon>
    </lineage>
</organism>
<gene>
    <name evidence="13" type="primary">ATOX1</name>
    <name evidence="13" type="ORF">SK128_012818</name>
</gene>
<dbReference type="GO" id="GO:0006825">
    <property type="term" value="P:copper ion transport"/>
    <property type="evidence" value="ECO:0007669"/>
    <property type="project" value="UniProtKB-KW"/>
</dbReference>
<dbReference type="Proteomes" id="UP001381693">
    <property type="component" value="Unassembled WGS sequence"/>
</dbReference>
<evidence type="ECO:0000259" key="12">
    <source>
        <dbReference type="PROSITE" id="PS50846"/>
    </source>
</evidence>
<keyword evidence="2" id="KW-0479">Metal-binding</keyword>
<keyword evidence="4" id="KW-0186">Copper</keyword>
<dbReference type="PANTHER" id="PTHR46365">
    <property type="entry name" value="COPPER TRANSPORT PROTEIN ATOX1"/>
    <property type="match status" value="1"/>
</dbReference>
<dbReference type="Gene3D" id="3.30.70.100">
    <property type="match status" value="1"/>
</dbReference>
<evidence type="ECO:0000256" key="5">
    <source>
        <dbReference type="ARBA" id="ARBA00023065"/>
    </source>
</evidence>
<dbReference type="GO" id="GO:0005829">
    <property type="term" value="C:cytosol"/>
    <property type="evidence" value="ECO:0007669"/>
    <property type="project" value="TreeGrafter"/>
</dbReference>
<dbReference type="InterPro" id="IPR036163">
    <property type="entry name" value="HMA_dom_sf"/>
</dbReference>
<accession>A0AAN8WKP2</accession>
<dbReference type="PANTHER" id="PTHR46365:SF1">
    <property type="entry name" value="COPPER TRANSPORT PROTEIN ATOX1"/>
    <property type="match status" value="1"/>
</dbReference>
<evidence type="ECO:0000256" key="7">
    <source>
        <dbReference type="ARBA" id="ARBA00037651"/>
    </source>
</evidence>
<dbReference type="SUPFAM" id="SSF55008">
    <property type="entry name" value="HMA, heavy metal-associated domain"/>
    <property type="match status" value="1"/>
</dbReference>
<comment type="similarity">
    <text evidence="8">Belongs to the ATX1 family.</text>
</comment>
<protein>
    <recommendedName>
        <fullName evidence="9">Copper transport protein ATOX1</fullName>
    </recommendedName>
    <alternativeName>
        <fullName evidence="10">Metal transport protein ATX1</fullName>
    </alternativeName>
</protein>
<dbReference type="GO" id="GO:0016531">
    <property type="term" value="F:copper chaperone activity"/>
    <property type="evidence" value="ECO:0007669"/>
    <property type="project" value="TreeGrafter"/>
</dbReference>
<dbReference type="InterPro" id="IPR051881">
    <property type="entry name" value="Copper_transport_ATOX1-like"/>
</dbReference>
<evidence type="ECO:0000256" key="3">
    <source>
        <dbReference type="ARBA" id="ARBA00022796"/>
    </source>
</evidence>
<evidence type="ECO:0000256" key="1">
    <source>
        <dbReference type="ARBA" id="ARBA00022448"/>
    </source>
</evidence>
<dbReference type="EMBL" id="JAXCGZ010019023">
    <property type="protein sequence ID" value="KAK7066782.1"/>
    <property type="molecule type" value="Genomic_DNA"/>
</dbReference>
<evidence type="ECO:0000256" key="4">
    <source>
        <dbReference type="ARBA" id="ARBA00023008"/>
    </source>
</evidence>
<comment type="function">
    <text evidence="7">Binds and deliver cytosolic copper to the copper ATPase proteins. May be important in cellular antioxidant defense.</text>
</comment>
<feature type="domain" description="HMA" evidence="12">
    <location>
        <begin position="3"/>
        <end position="67"/>
    </location>
</feature>
<evidence type="ECO:0000256" key="6">
    <source>
        <dbReference type="ARBA" id="ARBA00023186"/>
    </source>
</evidence>
<comment type="caution">
    <text evidence="13">The sequence shown here is derived from an EMBL/GenBank/DDBJ whole genome shotgun (WGS) entry which is preliminary data.</text>
</comment>
<dbReference type="Pfam" id="PF00403">
    <property type="entry name" value="HMA"/>
    <property type="match status" value="1"/>
</dbReference>
<dbReference type="GO" id="GO:0046872">
    <property type="term" value="F:metal ion binding"/>
    <property type="evidence" value="ECO:0007669"/>
    <property type="project" value="UniProtKB-KW"/>
</dbReference>
<name>A0AAN8WKP2_HALRR</name>
<evidence type="ECO:0000256" key="10">
    <source>
        <dbReference type="ARBA" id="ARBA00043201"/>
    </source>
</evidence>
<keyword evidence="3" id="KW-0187">Copper transport</keyword>
<keyword evidence="14" id="KW-1185">Reference proteome</keyword>
<evidence type="ECO:0000256" key="2">
    <source>
        <dbReference type="ARBA" id="ARBA00022723"/>
    </source>
</evidence>
<dbReference type="InterPro" id="IPR006121">
    <property type="entry name" value="HMA_dom"/>
</dbReference>
<sequence length="74" mass="7857">MAAQVHEFTMEMTCEGCSGAASRVLGKLGDKVSDVNIDLATKKISLKSAMSAEELTEVLKKTGKEVTHISSKSV</sequence>
<keyword evidence="5" id="KW-0406">Ion transport</keyword>
<comment type="subunit">
    <text evidence="11">Homodimer. Interacts with ATP7B. Interacts with ATP7A. Interacts (via dimer form) with SLC31A1 (via C-terminal domain); this interaction improves ATOX1 stability and controls intracellular Cu(I) levels.</text>
</comment>
<evidence type="ECO:0000256" key="9">
    <source>
        <dbReference type="ARBA" id="ARBA00040962"/>
    </source>
</evidence>
<dbReference type="AlphaFoldDB" id="A0AAN8WKP2"/>
<proteinExistence type="inferred from homology"/>
<evidence type="ECO:0000313" key="13">
    <source>
        <dbReference type="EMBL" id="KAK7066782.1"/>
    </source>
</evidence>
<keyword evidence="6" id="KW-0143">Chaperone</keyword>
<evidence type="ECO:0000256" key="11">
    <source>
        <dbReference type="ARBA" id="ARBA00046351"/>
    </source>
</evidence>